<protein>
    <recommendedName>
        <fullName evidence="4">DUF4352 domain-containing protein</fullName>
    </recommendedName>
</protein>
<organism evidence="5 7">
    <name type="scientific">Enterococcus gilvus ATCC BAA-350</name>
    <dbReference type="NCBI Taxonomy" id="1158614"/>
    <lineage>
        <taxon>Bacteria</taxon>
        <taxon>Bacillati</taxon>
        <taxon>Bacillota</taxon>
        <taxon>Bacilli</taxon>
        <taxon>Lactobacillales</taxon>
        <taxon>Enterococcaceae</taxon>
        <taxon>Enterococcus</taxon>
    </lineage>
</organism>
<dbReference type="EMBL" id="ASWH01000001">
    <property type="protein sequence ID" value="EOW81292.1"/>
    <property type="molecule type" value="Genomic_DNA"/>
</dbReference>
<dbReference type="Proteomes" id="UP000014160">
    <property type="component" value="Unassembled WGS sequence"/>
</dbReference>
<name>R2XFS1_9ENTE</name>
<feature type="transmembrane region" description="Helical" evidence="3">
    <location>
        <begin position="12"/>
        <end position="30"/>
    </location>
</feature>
<evidence type="ECO:0000313" key="5">
    <source>
        <dbReference type="EMBL" id="EOI53433.1"/>
    </source>
</evidence>
<evidence type="ECO:0000256" key="1">
    <source>
        <dbReference type="ARBA" id="ARBA00022729"/>
    </source>
</evidence>
<dbReference type="InterPro" id="IPR029050">
    <property type="entry name" value="Immunoprotect_excell_Ig-like"/>
</dbReference>
<comment type="caution">
    <text evidence="5">The sequence shown here is derived from an EMBL/GenBank/DDBJ whole genome shotgun (WGS) entry which is preliminary data.</text>
</comment>
<dbReference type="HOGENOM" id="CLU_1341527_0_0_9"/>
<dbReference type="PATRIC" id="fig|1158614.3.peg.3357"/>
<evidence type="ECO:0000313" key="6">
    <source>
        <dbReference type="EMBL" id="EOW81292.1"/>
    </source>
</evidence>
<keyword evidence="8" id="KW-1185">Reference proteome</keyword>
<keyword evidence="3" id="KW-0472">Membrane</keyword>
<evidence type="ECO:0000256" key="2">
    <source>
        <dbReference type="SAM" id="MobiDB-lite"/>
    </source>
</evidence>
<keyword evidence="1" id="KW-0732">Signal</keyword>
<keyword evidence="3" id="KW-1133">Transmembrane helix</keyword>
<proteinExistence type="predicted"/>
<reference evidence="6 8" key="2">
    <citation type="submission" date="2013-03" db="EMBL/GenBank/DDBJ databases">
        <title>The Genome Sequence of Enterococcus gilvus ATCC BAA-350 (PacBio/Illumina hybrid assembly).</title>
        <authorList>
            <consortium name="The Broad Institute Genomics Platform"/>
            <consortium name="The Broad Institute Genome Sequencing Center for Infectious Disease"/>
            <person name="Earl A."/>
            <person name="Russ C."/>
            <person name="Gilmore M."/>
            <person name="Surin D."/>
            <person name="Walker B."/>
            <person name="Young S."/>
            <person name="Zeng Q."/>
            <person name="Gargeya S."/>
            <person name="Fitzgerald M."/>
            <person name="Haas B."/>
            <person name="Abouelleil A."/>
            <person name="Allen A.W."/>
            <person name="Alvarado L."/>
            <person name="Arachchi H.M."/>
            <person name="Berlin A.M."/>
            <person name="Chapman S.B."/>
            <person name="Gainer-Dewar J."/>
            <person name="Goldberg J."/>
            <person name="Griggs A."/>
            <person name="Gujja S."/>
            <person name="Hansen M."/>
            <person name="Howarth C."/>
            <person name="Imamovic A."/>
            <person name="Ireland A."/>
            <person name="Larimer J."/>
            <person name="McCowan C."/>
            <person name="Murphy C."/>
            <person name="Pearson M."/>
            <person name="Poon T.W."/>
            <person name="Priest M."/>
            <person name="Roberts A."/>
            <person name="Saif S."/>
            <person name="Shea T."/>
            <person name="Sisk P."/>
            <person name="Sykes S."/>
            <person name="Wortman J."/>
            <person name="Nusbaum C."/>
            <person name="Birren B."/>
        </authorList>
    </citation>
    <scope>NUCLEOTIDE SEQUENCE [LARGE SCALE GENOMIC DNA]</scope>
    <source>
        <strain evidence="6 8">ATCC BAA-350</strain>
    </source>
</reference>
<gene>
    <name evidence="6" type="ORF">I592_00577</name>
    <name evidence="5" type="ORF">UKC_03385</name>
</gene>
<sequence>MNKSEFKNPIIWVILGLFIVASIFIISGIVNSNSSETESSISGTSSYDFDSEFEKAKQQVSDENAPKPDSEYVGGDSSSPNTATSASIGQSQPLESESGDMMDVKIDSVEKDMGDGDYYIPQKGYFAKVTFTVTNLGDKPFEVTSHQLDFYDGNNMKAELNSRDFYSETIQPGKSATGIAYFDIMNDTTDYEVYFANASWVGSY</sequence>
<dbReference type="OrthoDB" id="9937332at2"/>
<reference evidence="5 7" key="1">
    <citation type="submission" date="2013-02" db="EMBL/GenBank/DDBJ databases">
        <title>The Genome Sequence of Enterococcus gilvus ATCC BAA-350.</title>
        <authorList>
            <consortium name="The Broad Institute Genome Sequencing Platform"/>
            <consortium name="The Broad Institute Genome Sequencing Center for Infectious Disease"/>
            <person name="Earl A.M."/>
            <person name="Gilmore M.S."/>
            <person name="Lebreton F."/>
            <person name="Walker B."/>
            <person name="Young S.K."/>
            <person name="Zeng Q."/>
            <person name="Gargeya S."/>
            <person name="Fitzgerald M."/>
            <person name="Haas B."/>
            <person name="Abouelleil A."/>
            <person name="Alvarado L."/>
            <person name="Arachchi H.M."/>
            <person name="Berlin A.M."/>
            <person name="Chapman S.B."/>
            <person name="Dewar J."/>
            <person name="Goldberg J."/>
            <person name="Griggs A."/>
            <person name="Gujja S."/>
            <person name="Hansen M."/>
            <person name="Howarth C."/>
            <person name="Imamovic A."/>
            <person name="Larimer J."/>
            <person name="McCowan C."/>
            <person name="Murphy C."/>
            <person name="Neiman D."/>
            <person name="Pearson M."/>
            <person name="Priest M."/>
            <person name="Roberts A."/>
            <person name="Saif S."/>
            <person name="Shea T."/>
            <person name="Sisk P."/>
            <person name="Sykes S."/>
            <person name="Wortman J."/>
            <person name="Nusbaum C."/>
            <person name="Birren B."/>
        </authorList>
    </citation>
    <scope>NUCLEOTIDE SEQUENCE [LARGE SCALE GENOMIC DNA]</scope>
    <source>
        <strain evidence="5 7">ATCC BAA-350</strain>
    </source>
</reference>
<dbReference type="Pfam" id="PF11611">
    <property type="entry name" value="DUF4352"/>
    <property type="match status" value="1"/>
</dbReference>
<accession>R2XFS1</accession>
<evidence type="ECO:0000313" key="8">
    <source>
        <dbReference type="Proteomes" id="UP000014160"/>
    </source>
</evidence>
<evidence type="ECO:0000259" key="4">
    <source>
        <dbReference type="Pfam" id="PF11611"/>
    </source>
</evidence>
<dbReference type="RefSeq" id="WP_010781729.1">
    <property type="nucleotide sequence ID" value="NZ_ASWH01000001.1"/>
</dbReference>
<feature type="region of interest" description="Disordered" evidence="2">
    <location>
        <begin position="52"/>
        <end position="101"/>
    </location>
</feature>
<feature type="domain" description="DUF4352" evidence="4">
    <location>
        <begin position="102"/>
        <end position="197"/>
    </location>
</feature>
<dbReference type="Proteomes" id="UP000013750">
    <property type="component" value="Unassembled WGS sequence"/>
</dbReference>
<dbReference type="InterPro" id="IPR029051">
    <property type="entry name" value="DUF4352"/>
</dbReference>
<dbReference type="AlphaFoldDB" id="R2XFS1"/>
<dbReference type="Gene3D" id="2.60.40.1240">
    <property type="match status" value="1"/>
</dbReference>
<evidence type="ECO:0000313" key="7">
    <source>
        <dbReference type="Proteomes" id="UP000013750"/>
    </source>
</evidence>
<evidence type="ECO:0000256" key="3">
    <source>
        <dbReference type="SAM" id="Phobius"/>
    </source>
</evidence>
<feature type="compositionally biased region" description="Polar residues" evidence="2">
    <location>
        <begin position="76"/>
        <end position="95"/>
    </location>
</feature>
<keyword evidence="3" id="KW-0812">Transmembrane</keyword>
<dbReference type="EMBL" id="AJDQ01000012">
    <property type="protein sequence ID" value="EOI53433.1"/>
    <property type="molecule type" value="Genomic_DNA"/>
</dbReference>